<dbReference type="InterPro" id="IPR002885">
    <property type="entry name" value="PPR_rpt"/>
</dbReference>
<evidence type="ECO:0000313" key="6">
    <source>
        <dbReference type="Proteomes" id="UP000594261"/>
    </source>
</evidence>
<dbReference type="InterPro" id="IPR011990">
    <property type="entry name" value="TPR-like_helical_dom_sf"/>
</dbReference>
<dbReference type="NCBIfam" id="TIGR00756">
    <property type="entry name" value="PPR"/>
    <property type="match status" value="2"/>
</dbReference>
<proteinExistence type="inferred from homology"/>
<keyword evidence="2" id="KW-0677">Repeat</keyword>
<dbReference type="InterPro" id="IPR057027">
    <property type="entry name" value="TPR_mt"/>
</dbReference>
<feature type="repeat" description="PPR" evidence="3">
    <location>
        <begin position="76"/>
        <end position="110"/>
    </location>
</feature>
<keyword evidence="6" id="KW-1185">Reference proteome</keyword>
<dbReference type="Gene3D" id="1.25.40.10">
    <property type="entry name" value="Tetratricopeptide repeat domain"/>
    <property type="match status" value="1"/>
</dbReference>
<dbReference type="AlphaFoldDB" id="A0A7N2LR05"/>
<dbReference type="InParanoid" id="A0A7N2LR05"/>
<reference evidence="5 6" key="1">
    <citation type="journal article" date="2016" name="G3 (Bethesda)">
        <title>First Draft Assembly and Annotation of the Genome of a California Endemic Oak Quercus lobata Nee (Fagaceae).</title>
        <authorList>
            <person name="Sork V.L."/>
            <person name="Fitz-Gibbon S.T."/>
            <person name="Puiu D."/>
            <person name="Crepeau M."/>
            <person name="Gugger P.F."/>
            <person name="Sherman R."/>
            <person name="Stevens K."/>
            <person name="Langley C.H."/>
            <person name="Pellegrini M."/>
            <person name="Salzberg S.L."/>
        </authorList>
    </citation>
    <scope>NUCLEOTIDE SEQUENCE [LARGE SCALE GENOMIC DNA]</scope>
    <source>
        <strain evidence="5 6">cv. SW786</strain>
    </source>
</reference>
<dbReference type="OMA" id="VDEMAIH"/>
<reference evidence="5" key="2">
    <citation type="submission" date="2021-01" db="UniProtKB">
        <authorList>
            <consortium name="EnsemblPlants"/>
        </authorList>
    </citation>
    <scope>IDENTIFICATION</scope>
</reference>
<evidence type="ECO:0000256" key="2">
    <source>
        <dbReference type="ARBA" id="ARBA00022737"/>
    </source>
</evidence>
<dbReference type="EnsemblPlants" id="QL05p042043:mrna">
    <property type="protein sequence ID" value="QL05p042043:mrna:CDS:2"/>
    <property type="gene ID" value="QL05p042043"/>
</dbReference>
<dbReference type="Gramene" id="QL05p042043:mrna">
    <property type="protein sequence ID" value="QL05p042043:mrna:CDS:2"/>
    <property type="gene ID" value="QL05p042043"/>
</dbReference>
<sequence length="139" mass="15432">MQGWYAKIINGLCEKFQEAANFLDEMVLCELSTKRLTWSLHVRIYSMVLQGLCTNGDPNWAFQLYISMLTRVISINTGTFDSLVECFCKRGDIHKAVHIVDEMAIHGCVPAEGTWNAVVGAILGLKESVGTLLSCCKLS</sequence>
<dbReference type="EMBL" id="LRBV02000005">
    <property type="status" value="NOT_ANNOTATED_CDS"/>
    <property type="molecule type" value="Genomic_DNA"/>
</dbReference>
<evidence type="ECO:0000256" key="1">
    <source>
        <dbReference type="ARBA" id="ARBA00007626"/>
    </source>
</evidence>
<dbReference type="Proteomes" id="UP000594261">
    <property type="component" value="Chromosome 5"/>
</dbReference>
<dbReference type="Pfam" id="PF23276">
    <property type="entry name" value="TPR_24"/>
    <property type="match status" value="1"/>
</dbReference>
<evidence type="ECO:0000313" key="5">
    <source>
        <dbReference type="EnsemblPlants" id="QL05p042043:mrna:CDS:2"/>
    </source>
</evidence>
<dbReference type="PROSITE" id="PS51375">
    <property type="entry name" value="PPR"/>
    <property type="match status" value="1"/>
</dbReference>
<evidence type="ECO:0000259" key="4">
    <source>
        <dbReference type="Pfam" id="PF23276"/>
    </source>
</evidence>
<feature type="domain" description="Pentatricopeptide repeat-containing protein-mitochondrial" evidence="4">
    <location>
        <begin position="48"/>
        <end position="124"/>
    </location>
</feature>
<dbReference type="PANTHER" id="PTHR47941">
    <property type="entry name" value="PENTATRICOPEPTIDE REPEAT-CONTAINING PROTEIN 3, MITOCHONDRIAL"/>
    <property type="match status" value="1"/>
</dbReference>
<organism evidence="5 6">
    <name type="scientific">Quercus lobata</name>
    <name type="common">Valley oak</name>
    <dbReference type="NCBI Taxonomy" id="97700"/>
    <lineage>
        <taxon>Eukaryota</taxon>
        <taxon>Viridiplantae</taxon>
        <taxon>Streptophyta</taxon>
        <taxon>Embryophyta</taxon>
        <taxon>Tracheophyta</taxon>
        <taxon>Spermatophyta</taxon>
        <taxon>Magnoliopsida</taxon>
        <taxon>eudicotyledons</taxon>
        <taxon>Gunneridae</taxon>
        <taxon>Pentapetalae</taxon>
        <taxon>rosids</taxon>
        <taxon>fabids</taxon>
        <taxon>Fagales</taxon>
        <taxon>Fagaceae</taxon>
        <taxon>Quercus</taxon>
    </lineage>
</organism>
<accession>A0A7N2LR05</accession>
<evidence type="ECO:0000256" key="3">
    <source>
        <dbReference type="PROSITE-ProRule" id="PRU00708"/>
    </source>
</evidence>
<protein>
    <recommendedName>
        <fullName evidence="4">Pentatricopeptide repeat-containing protein-mitochondrial domain-containing protein</fullName>
    </recommendedName>
</protein>
<name>A0A7N2LR05_QUELO</name>
<comment type="similarity">
    <text evidence="1">Belongs to the PPR family. P subfamily.</text>
</comment>